<reference evidence="1 2" key="1">
    <citation type="submission" date="2018-09" db="EMBL/GenBank/DDBJ databases">
        <title>Optimization and identification of Corynebacterium falsenii FN1-14 from fish paste.</title>
        <authorList>
            <person name="Daroonpunt R."/>
            <person name="Tanasupawat S."/>
        </authorList>
    </citation>
    <scope>NUCLEOTIDE SEQUENCE [LARGE SCALE GENOMIC DNA]</scope>
    <source>
        <strain evidence="1 2">FN1-14</strain>
    </source>
</reference>
<dbReference type="Proteomes" id="UP000285278">
    <property type="component" value="Unassembled WGS sequence"/>
</dbReference>
<accession>A0A418Q809</accession>
<dbReference type="AlphaFoldDB" id="A0A418Q809"/>
<organism evidence="1 2">
    <name type="scientific">Corynebacterium falsenii</name>
    <dbReference type="NCBI Taxonomy" id="108486"/>
    <lineage>
        <taxon>Bacteria</taxon>
        <taxon>Bacillati</taxon>
        <taxon>Actinomycetota</taxon>
        <taxon>Actinomycetes</taxon>
        <taxon>Mycobacteriales</taxon>
        <taxon>Corynebacteriaceae</taxon>
        <taxon>Corynebacterium</taxon>
    </lineage>
</organism>
<keyword evidence="2" id="KW-1185">Reference proteome</keyword>
<protein>
    <submittedName>
        <fullName evidence="1">Uncharacterized protein</fullName>
    </submittedName>
</protein>
<comment type="caution">
    <text evidence="1">The sequence shown here is derived from an EMBL/GenBank/DDBJ whole genome shotgun (WGS) entry which is preliminary data.</text>
</comment>
<evidence type="ECO:0000313" key="1">
    <source>
        <dbReference type="EMBL" id="RIX35640.1"/>
    </source>
</evidence>
<dbReference type="EMBL" id="QXJK01000003">
    <property type="protein sequence ID" value="RIX35640.1"/>
    <property type="molecule type" value="Genomic_DNA"/>
</dbReference>
<dbReference type="OrthoDB" id="4420946at2"/>
<evidence type="ECO:0000313" key="2">
    <source>
        <dbReference type="Proteomes" id="UP000285278"/>
    </source>
</evidence>
<sequence>MLKLMVNQLRLERMTHPESVSLREQLWSPVQNTAAWLGWWAHGAINTDELIDAFAAVQGKAHSFIPDANLGDSPARPGITEMLRFVRAATDGAPVGVEQRPLVSLSLTGPGDAAFVPAGSDAARELIAAGAGLVVADADPDVTHVLIPSVHPEGIVEWRHIRAVGPTAALPVYSPGEADQMLREASDRATQLIRASGYVPQGRSQVDRARLAVGALHDAFGLPGLPPGMAPRAAGLMARADTVAAIVEVTKSSHVAASVDPHVLPLMRAVRTARMVAIDYAMRELVREQLS</sequence>
<gene>
    <name evidence="1" type="ORF">D3M95_03785</name>
</gene>
<proteinExistence type="predicted"/>
<name>A0A418Q809_9CORY</name>
<dbReference type="STRING" id="1451189.CFAL_05435"/>